<dbReference type="KEGG" id="ppr:PBPRB1696"/>
<evidence type="ECO:0008006" key="3">
    <source>
        <dbReference type="Google" id="ProtNLM"/>
    </source>
</evidence>
<gene>
    <name evidence="1" type="ordered locus">PBPRB1696</name>
</gene>
<name>Q6LGM4_PHOPR</name>
<evidence type="ECO:0000313" key="2">
    <source>
        <dbReference type="Proteomes" id="UP000000593"/>
    </source>
</evidence>
<dbReference type="PROSITE" id="PS51257">
    <property type="entry name" value="PROKAR_LIPOPROTEIN"/>
    <property type="match status" value="1"/>
</dbReference>
<evidence type="ECO:0000313" key="1">
    <source>
        <dbReference type="EMBL" id="CAG23556.1"/>
    </source>
</evidence>
<sequence>MKMKYMWVLFLLGLSSGCVDRHAILANPPEQLVNQVNEILPLAEKFVIDSQEEALDKGLPLSLEELEIAKELGVSSAEKVRVHYVDTLPFPKDPKLANLASSLGYSSPSMGAYTYGYGIWMKHREKGFRQLLAHELIHVRQAEELGLKEQTRQYLMQLYIFGYRQAPLEIQAYSESEKY</sequence>
<dbReference type="HOGENOM" id="CLU_118469_0_0_6"/>
<organism evidence="1 2">
    <name type="scientific">Photobacterium profundum (strain SS9)</name>
    <dbReference type="NCBI Taxonomy" id="298386"/>
    <lineage>
        <taxon>Bacteria</taxon>
        <taxon>Pseudomonadati</taxon>
        <taxon>Pseudomonadota</taxon>
        <taxon>Gammaproteobacteria</taxon>
        <taxon>Vibrionales</taxon>
        <taxon>Vibrionaceae</taxon>
        <taxon>Photobacterium</taxon>
    </lineage>
</organism>
<protein>
    <recommendedName>
        <fullName evidence="3">DUF4157 domain-containing protein</fullName>
    </recommendedName>
</protein>
<accession>Q6LGM4</accession>
<dbReference type="EMBL" id="CR378680">
    <property type="protein sequence ID" value="CAG23556.1"/>
    <property type="molecule type" value="Genomic_DNA"/>
</dbReference>
<proteinExistence type="predicted"/>
<reference evidence="2" key="1">
    <citation type="journal article" date="2005" name="Science">
        <title>Life at depth: Photobacterium profundum genome sequence and expression analysis.</title>
        <authorList>
            <person name="Vezzi A."/>
            <person name="Campanaro S."/>
            <person name="D'Angelo M."/>
            <person name="Simonato F."/>
            <person name="Vitulo N."/>
            <person name="Lauro F.M."/>
            <person name="Cestaro A."/>
            <person name="Malacrida G."/>
            <person name="Simionati B."/>
            <person name="Cannata N."/>
            <person name="Romualdi C."/>
            <person name="Bartlett D.H."/>
            <person name="Valle G."/>
        </authorList>
    </citation>
    <scope>NUCLEOTIDE SEQUENCE [LARGE SCALE GENOMIC DNA]</scope>
    <source>
        <strain evidence="2">ATCC BAA-1253 / SS9</strain>
    </source>
</reference>
<dbReference type="eggNOG" id="ENOG5032X6X">
    <property type="taxonomic scope" value="Bacteria"/>
</dbReference>
<keyword evidence="2" id="KW-1185">Reference proteome</keyword>
<dbReference type="AlphaFoldDB" id="Q6LGM4"/>
<dbReference type="Proteomes" id="UP000000593">
    <property type="component" value="Chromosome 2"/>
</dbReference>